<proteinExistence type="predicted"/>
<sequence length="81" mass="9039">MVLLGMFLAIYLKISGTFQLSVISYQLSGVRSQESGVRSQEIAFIYSPISPAKKRALSDQNMKNELRHNESLTVKAFSSLL</sequence>
<accession>A0A552DFI4</accession>
<evidence type="ECO:0000313" key="1">
    <source>
        <dbReference type="EMBL" id="TRU20914.1"/>
    </source>
</evidence>
<comment type="caution">
    <text evidence="1">The sequence shown here is derived from an EMBL/GenBank/DDBJ whole genome shotgun (WGS) entry which is preliminary data.</text>
</comment>
<organism evidence="1 2">
    <name type="scientific">Microcystis aeruginosa Ma_QC_B_20070730_S2</name>
    <dbReference type="NCBI Taxonomy" id="2486256"/>
    <lineage>
        <taxon>Bacteria</taxon>
        <taxon>Bacillati</taxon>
        <taxon>Cyanobacteriota</taxon>
        <taxon>Cyanophyceae</taxon>
        <taxon>Oscillatoriophycideae</taxon>
        <taxon>Chroococcales</taxon>
        <taxon>Microcystaceae</taxon>
        <taxon>Microcystis</taxon>
    </lineage>
</organism>
<reference evidence="1 2" key="1">
    <citation type="submission" date="2019-01" db="EMBL/GenBank/DDBJ databases">
        <title>Coherence of Microcystis species and biogeography revealed through population genomics.</title>
        <authorList>
            <person name="Perez-Carrascal O.M."/>
            <person name="Terrat Y."/>
            <person name="Giani A."/>
            <person name="Fortin N."/>
            <person name="Tromas N."/>
            <person name="Shapiro B.J."/>
        </authorList>
    </citation>
    <scope>NUCLEOTIDE SEQUENCE [LARGE SCALE GENOMIC DNA]</scope>
    <source>
        <strain evidence="1">Ma_QC_B_20070730_S2</strain>
    </source>
</reference>
<name>A0A552DFI4_MICAE</name>
<dbReference type="EMBL" id="SFBK01000223">
    <property type="protein sequence ID" value="TRU20914.1"/>
    <property type="molecule type" value="Genomic_DNA"/>
</dbReference>
<evidence type="ECO:0000313" key="2">
    <source>
        <dbReference type="Proteomes" id="UP000320551"/>
    </source>
</evidence>
<protein>
    <submittedName>
        <fullName evidence="1">Uncharacterized protein</fullName>
    </submittedName>
</protein>
<gene>
    <name evidence="1" type="ORF">EWV80_16955</name>
</gene>
<dbReference type="Proteomes" id="UP000320551">
    <property type="component" value="Unassembled WGS sequence"/>
</dbReference>
<dbReference type="AlphaFoldDB" id="A0A552DFI4"/>